<dbReference type="AlphaFoldDB" id="A0A0M8KAU6"/>
<feature type="transmembrane region" description="Helical" evidence="1">
    <location>
        <begin position="76"/>
        <end position="94"/>
    </location>
</feature>
<feature type="transmembrane region" description="Helical" evidence="1">
    <location>
        <begin position="51"/>
        <end position="69"/>
    </location>
</feature>
<dbReference type="STRING" id="872965.SE16_06635"/>
<evidence type="ECO:0000256" key="1">
    <source>
        <dbReference type="SAM" id="Phobius"/>
    </source>
</evidence>
<proteinExistence type="predicted"/>
<accession>A0A0M8KAU6</accession>
<keyword evidence="3" id="KW-1185">Reference proteome</keyword>
<name>A0A0M8KAU6_9CHLR</name>
<dbReference type="RefSeq" id="WP_054493737.1">
    <property type="nucleotide sequence ID" value="NZ_BBZA01000214.1"/>
</dbReference>
<sequence length="134" mass="15089">MENTKLLRMATILYGFLMAGMWGSFLVSLYLNGDLTLVEGPHRFEAMLSDIIALLMMFWGICFVLLGIWRKQEIGVLCLVLAIVNMVFIAWVHMSDGNPMSFIVWGIIFDLFLLVLPTVLVTKALTDKTSVLAE</sequence>
<evidence type="ECO:0000313" key="3">
    <source>
        <dbReference type="Proteomes" id="UP000037784"/>
    </source>
</evidence>
<feature type="transmembrane region" description="Helical" evidence="1">
    <location>
        <begin position="100"/>
        <end position="121"/>
    </location>
</feature>
<organism evidence="2 3">
    <name type="scientific">Ardenticatena maritima</name>
    <dbReference type="NCBI Taxonomy" id="872965"/>
    <lineage>
        <taxon>Bacteria</taxon>
        <taxon>Bacillati</taxon>
        <taxon>Chloroflexota</taxon>
        <taxon>Ardenticatenia</taxon>
        <taxon>Ardenticatenales</taxon>
        <taxon>Ardenticatenaceae</taxon>
        <taxon>Ardenticatena</taxon>
    </lineage>
</organism>
<reference evidence="3" key="2">
    <citation type="submission" date="2015-08" db="EMBL/GenBank/DDBJ databases">
        <title>Draft Genome Sequence of a Heterotrophic Facultative Anaerobic Bacterium Ardenticatena maritima Strain 110S.</title>
        <authorList>
            <person name="Kawaichi S."/>
            <person name="Yoshida T."/>
            <person name="Sako Y."/>
            <person name="Nakamura R."/>
        </authorList>
    </citation>
    <scope>NUCLEOTIDE SEQUENCE [LARGE SCALE GENOMIC DNA]</scope>
    <source>
        <strain evidence="3">110S</strain>
    </source>
</reference>
<protein>
    <submittedName>
        <fullName evidence="2">Uncharacterized protein</fullName>
    </submittedName>
</protein>
<dbReference type="EMBL" id="BBZA01000214">
    <property type="protein sequence ID" value="GAP63969.1"/>
    <property type="molecule type" value="Genomic_DNA"/>
</dbReference>
<keyword evidence="1" id="KW-1133">Transmembrane helix</keyword>
<gene>
    <name evidence="2" type="ORF">ARMA_2392</name>
</gene>
<feature type="transmembrane region" description="Helical" evidence="1">
    <location>
        <begin position="12"/>
        <end position="31"/>
    </location>
</feature>
<keyword evidence="1" id="KW-0812">Transmembrane</keyword>
<evidence type="ECO:0000313" key="2">
    <source>
        <dbReference type="EMBL" id="GAP63969.1"/>
    </source>
</evidence>
<dbReference type="Proteomes" id="UP000037784">
    <property type="component" value="Unassembled WGS sequence"/>
</dbReference>
<comment type="caution">
    <text evidence="2">The sequence shown here is derived from an EMBL/GenBank/DDBJ whole genome shotgun (WGS) entry which is preliminary data.</text>
</comment>
<reference evidence="2 3" key="1">
    <citation type="journal article" date="2015" name="Genome Announc.">
        <title>Draft Genome Sequence of a Heterotrophic Facultative Anaerobic Thermophilic Bacterium, Ardenticatena maritima Strain 110ST.</title>
        <authorList>
            <person name="Kawaichi S."/>
            <person name="Yoshida T."/>
            <person name="Sako Y."/>
            <person name="Nakamura R."/>
        </authorList>
    </citation>
    <scope>NUCLEOTIDE SEQUENCE [LARGE SCALE GENOMIC DNA]</scope>
    <source>
        <strain evidence="2 3">110S</strain>
    </source>
</reference>
<dbReference type="InParanoid" id="A0A0M8KAU6"/>
<keyword evidence="1" id="KW-0472">Membrane</keyword>